<evidence type="ECO:0000256" key="3">
    <source>
        <dbReference type="ARBA" id="ARBA00022490"/>
    </source>
</evidence>
<dbReference type="GO" id="GO:0005737">
    <property type="term" value="C:cytoplasm"/>
    <property type="evidence" value="ECO:0007669"/>
    <property type="project" value="UniProtKB-SubCell"/>
</dbReference>
<dbReference type="InterPro" id="IPR007451">
    <property type="entry name" value="HflD"/>
</dbReference>
<dbReference type="SUPFAM" id="SSF101322">
    <property type="entry name" value="YcfC-like"/>
    <property type="match status" value="1"/>
</dbReference>
<organism evidence="5">
    <name type="scientific">marine sediment metagenome</name>
    <dbReference type="NCBI Taxonomy" id="412755"/>
    <lineage>
        <taxon>unclassified sequences</taxon>
        <taxon>metagenomes</taxon>
        <taxon>ecological metagenomes</taxon>
    </lineage>
</organism>
<comment type="subcellular location">
    <subcellularLocation>
        <location evidence="1">Cytoplasm</location>
    </subcellularLocation>
</comment>
<evidence type="ECO:0000313" key="5">
    <source>
        <dbReference type="EMBL" id="KKO10593.1"/>
    </source>
</evidence>
<evidence type="ECO:0000256" key="1">
    <source>
        <dbReference type="ARBA" id="ARBA00004496"/>
    </source>
</evidence>
<keyword evidence="2" id="KW-1003">Cell membrane</keyword>
<accession>A0A0F9WDT2</accession>
<comment type="caution">
    <text evidence="5">The sequence shown here is derived from an EMBL/GenBank/DDBJ whole genome shotgun (WGS) entry which is preliminary data.</text>
</comment>
<dbReference type="Gene3D" id="1.10.3890.10">
    <property type="entry name" value="HflD-like"/>
    <property type="match status" value="1"/>
</dbReference>
<dbReference type="Pfam" id="PF04356">
    <property type="entry name" value="DUF489"/>
    <property type="match status" value="1"/>
</dbReference>
<evidence type="ECO:0008006" key="6">
    <source>
        <dbReference type="Google" id="ProtNLM"/>
    </source>
</evidence>
<name>A0A0F9WDT2_9ZZZZ</name>
<keyword evidence="3" id="KW-0963">Cytoplasm</keyword>
<evidence type="ECO:0000256" key="4">
    <source>
        <dbReference type="ARBA" id="ARBA00023136"/>
    </source>
</evidence>
<dbReference type="EMBL" id="LAZR01000004">
    <property type="protein sequence ID" value="KKO10593.1"/>
    <property type="molecule type" value="Genomic_DNA"/>
</dbReference>
<dbReference type="PANTHER" id="PTHR38100:SF1">
    <property type="entry name" value="HIGH FREQUENCY LYSOGENIZATION PROTEIN HFLD"/>
    <property type="match status" value="1"/>
</dbReference>
<dbReference type="AlphaFoldDB" id="A0A0F9WDT2"/>
<evidence type="ECO:0000256" key="2">
    <source>
        <dbReference type="ARBA" id="ARBA00022475"/>
    </source>
</evidence>
<sequence length="223" mass="25130">MSSITAEFSDWEYRNIALAAVAQCAVLVHELATEGSVSRHTMRACLRPVYLMNPDSVQQLYPDIADLNQGIKTLQQSFDSAGLKENAEVVRYMLGMLVLQQRLSGEKAMQAAIGERLHSLLPDDPGAELMPEDMPIQALHADCSALARLYQDTISKLSFRIHVAGNPEHLRDHVVADQIRALLLAGIRSAFLWHQLGGRRWHLFFYKKRIRETLSGIRRKLIS</sequence>
<protein>
    <recommendedName>
        <fullName evidence="6">High frequency lysogenization protein HflD homolog</fullName>
    </recommendedName>
</protein>
<keyword evidence="4" id="KW-0472">Membrane</keyword>
<dbReference type="NCBIfam" id="NF001246">
    <property type="entry name" value="PRK00218.1-2"/>
    <property type="match status" value="1"/>
</dbReference>
<dbReference type="InterPro" id="IPR035932">
    <property type="entry name" value="HflD-like_sf"/>
</dbReference>
<reference evidence="5" key="1">
    <citation type="journal article" date="2015" name="Nature">
        <title>Complex archaea that bridge the gap between prokaryotes and eukaryotes.</title>
        <authorList>
            <person name="Spang A."/>
            <person name="Saw J.H."/>
            <person name="Jorgensen S.L."/>
            <person name="Zaremba-Niedzwiedzka K."/>
            <person name="Martijn J."/>
            <person name="Lind A.E."/>
            <person name="van Eijk R."/>
            <person name="Schleper C."/>
            <person name="Guy L."/>
            <person name="Ettema T.J."/>
        </authorList>
    </citation>
    <scope>NUCLEOTIDE SEQUENCE</scope>
</reference>
<proteinExistence type="inferred from homology"/>
<dbReference type="HAMAP" id="MF_00695">
    <property type="entry name" value="HflD_protein"/>
    <property type="match status" value="1"/>
</dbReference>
<dbReference type="PANTHER" id="PTHR38100">
    <property type="entry name" value="HIGH FREQUENCY LYSOGENIZATION PROTEIN HFLD"/>
    <property type="match status" value="1"/>
</dbReference>
<gene>
    <name evidence="5" type="ORF">LCGC14_0020730</name>
</gene>